<dbReference type="OrthoDB" id="9804723at2"/>
<dbReference type="PRINTS" id="PR00111">
    <property type="entry name" value="ABHYDROLASE"/>
</dbReference>
<dbReference type="Proteomes" id="UP000283063">
    <property type="component" value="Chromosome"/>
</dbReference>
<sequence>MTTNTLKPLLHAGLMSLGLAAHLAVATAPAAAETVSGTFADHSEAAVKYNTVEIAGQDIFYREAGNADAPTLLLLHGFPTSSQQYRDLIPELSDDYHVIAPDYPGFGRSSMPARSDFEYSFANYAELMSQFTTALELESYALYVMDYGAPVGYRLALKNPEAIDALIIQNGNAYDEGLLEFWDGFRSYWTAPSTETREPLRAFLNVEATEWQYTHGVPDTHVSRVSPDAWMLDQAYLDRPGNQDIQLDLFYDYRTNVELYPAFQEFFRTHQPPTLIVWGENDHIFPAEGAAPYLRDLPNAETHLIDAGHFILESHGPEVAELIRNFLADNPTN</sequence>
<dbReference type="PANTHER" id="PTHR42977">
    <property type="entry name" value="HYDROLASE-RELATED"/>
    <property type="match status" value="1"/>
</dbReference>
<evidence type="ECO:0000256" key="2">
    <source>
        <dbReference type="SAM" id="SignalP"/>
    </source>
</evidence>
<dbReference type="SUPFAM" id="SSF53474">
    <property type="entry name" value="alpha/beta-Hydrolases"/>
    <property type="match status" value="1"/>
</dbReference>
<name>A0A3T0N5L8_9RHOB</name>
<keyword evidence="1 4" id="KW-0378">Hydrolase</keyword>
<gene>
    <name evidence="4" type="ORF">EBB79_16390</name>
</gene>
<feature type="domain" description="AB hydrolase-1" evidence="3">
    <location>
        <begin position="70"/>
        <end position="315"/>
    </location>
</feature>
<dbReference type="InterPro" id="IPR051340">
    <property type="entry name" value="Haloalkane_dehalogenase"/>
</dbReference>
<dbReference type="PANTHER" id="PTHR42977:SF3">
    <property type="entry name" value="AB HYDROLASE-1 DOMAIN-CONTAINING PROTEIN"/>
    <property type="match status" value="1"/>
</dbReference>
<dbReference type="GO" id="GO:0004301">
    <property type="term" value="F:epoxide hydrolase activity"/>
    <property type="evidence" value="ECO:0007669"/>
    <property type="project" value="TreeGrafter"/>
</dbReference>
<dbReference type="FunFam" id="3.40.50.1820:FF:000173">
    <property type="entry name" value="Alpha/beta hydrolase"/>
    <property type="match status" value="1"/>
</dbReference>
<dbReference type="InterPro" id="IPR029058">
    <property type="entry name" value="AB_hydrolase_fold"/>
</dbReference>
<keyword evidence="5" id="KW-1185">Reference proteome</keyword>
<feature type="signal peptide" evidence="2">
    <location>
        <begin position="1"/>
        <end position="23"/>
    </location>
</feature>
<dbReference type="Gene3D" id="3.40.50.1820">
    <property type="entry name" value="alpha/beta hydrolase"/>
    <property type="match status" value="1"/>
</dbReference>
<keyword evidence="2" id="KW-0732">Signal</keyword>
<organism evidence="4 5">
    <name type="scientific">Parasedimentitalea marina</name>
    <dbReference type="NCBI Taxonomy" id="2483033"/>
    <lineage>
        <taxon>Bacteria</taxon>
        <taxon>Pseudomonadati</taxon>
        <taxon>Pseudomonadota</taxon>
        <taxon>Alphaproteobacteria</taxon>
        <taxon>Rhodobacterales</taxon>
        <taxon>Paracoccaceae</taxon>
        <taxon>Parasedimentitalea</taxon>
    </lineage>
</organism>
<feature type="chain" id="PRO_5019502592" evidence="2">
    <location>
        <begin position="24"/>
        <end position="333"/>
    </location>
</feature>
<dbReference type="KEGG" id="sedi:EBB79_16390"/>
<accession>A0A3T0N5L8</accession>
<dbReference type="Pfam" id="PF00561">
    <property type="entry name" value="Abhydrolase_1"/>
    <property type="match status" value="1"/>
</dbReference>
<proteinExistence type="predicted"/>
<evidence type="ECO:0000256" key="1">
    <source>
        <dbReference type="ARBA" id="ARBA00022801"/>
    </source>
</evidence>
<evidence type="ECO:0000313" key="4">
    <source>
        <dbReference type="EMBL" id="AZV79305.1"/>
    </source>
</evidence>
<protein>
    <submittedName>
        <fullName evidence="4">Alpha/beta hydrolase</fullName>
    </submittedName>
</protein>
<dbReference type="EMBL" id="CP033219">
    <property type="protein sequence ID" value="AZV79305.1"/>
    <property type="molecule type" value="Genomic_DNA"/>
</dbReference>
<dbReference type="PRINTS" id="PR00412">
    <property type="entry name" value="EPOXHYDRLASE"/>
</dbReference>
<dbReference type="InterPro" id="IPR000639">
    <property type="entry name" value="Epox_hydrolase-like"/>
</dbReference>
<dbReference type="RefSeq" id="WP_127749854.1">
    <property type="nucleotide sequence ID" value="NZ_CP033219.1"/>
</dbReference>
<evidence type="ECO:0000313" key="5">
    <source>
        <dbReference type="Proteomes" id="UP000283063"/>
    </source>
</evidence>
<dbReference type="AlphaFoldDB" id="A0A3T0N5L8"/>
<dbReference type="InterPro" id="IPR000073">
    <property type="entry name" value="AB_hydrolase_1"/>
</dbReference>
<evidence type="ECO:0000259" key="3">
    <source>
        <dbReference type="Pfam" id="PF00561"/>
    </source>
</evidence>
<reference evidence="4 5" key="1">
    <citation type="submission" date="2018-10" db="EMBL/GenBank/DDBJ databases">
        <title>Parasedimentitalea marina sp. nov., a psychrophilic bacterium isolated from deep seawater of the New Britain Trench.</title>
        <authorList>
            <person name="Cao J."/>
        </authorList>
    </citation>
    <scope>NUCLEOTIDE SEQUENCE [LARGE SCALE GENOMIC DNA]</scope>
    <source>
        <strain evidence="4 5">W43</strain>
    </source>
</reference>